<evidence type="ECO:0000256" key="1">
    <source>
        <dbReference type="SAM" id="MobiDB-lite"/>
    </source>
</evidence>
<name>A0ABQ5WIS6_GLUJA</name>
<sequence>MSALLPPRSPRDHHPGAKPGTYDLTPGWLMALRTKLRRLQHRRSAKMPDYETRTINGQAVRHVVSLGTHCMASLILRNAGLKRYSLPFDWIHATPGMVRHVLETDFSDFLPPEGQERHATFHDRFGLRHIFVHRDIASAQGRAYYGRCITRFRKLMSARDGKLFVMISRPANPIAWHFPDLVDLLGRLTPNAELLAIQLQPPRDGHSMSIELANERHGSRLYDFRPASDESALGYFPDVVDELMILRLIYQYHLDLAETP</sequence>
<evidence type="ECO:0000313" key="2">
    <source>
        <dbReference type="EMBL" id="GLQ59940.1"/>
    </source>
</evidence>
<proteinExistence type="predicted"/>
<organism evidence="2 3">
    <name type="scientific">Gluconobacter japonicus</name>
    <dbReference type="NCBI Taxonomy" id="376620"/>
    <lineage>
        <taxon>Bacteria</taxon>
        <taxon>Pseudomonadati</taxon>
        <taxon>Pseudomonadota</taxon>
        <taxon>Alphaproteobacteria</taxon>
        <taxon>Acetobacterales</taxon>
        <taxon>Acetobacteraceae</taxon>
        <taxon>Gluconobacter</taxon>
    </lineage>
</organism>
<dbReference type="Proteomes" id="UP001156613">
    <property type="component" value="Unassembled WGS sequence"/>
</dbReference>
<comment type="caution">
    <text evidence="2">The sequence shown here is derived from an EMBL/GenBank/DDBJ whole genome shotgun (WGS) entry which is preliminary data.</text>
</comment>
<evidence type="ECO:0008006" key="4">
    <source>
        <dbReference type="Google" id="ProtNLM"/>
    </source>
</evidence>
<dbReference type="Pfam" id="PF08795">
    <property type="entry name" value="DUF1796"/>
    <property type="match status" value="1"/>
</dbReference>
<accession>A0ABQ5WIS6</accession>
<keyword evidence="3" id="KW-1185">Reference proteome</keyword>
<dbReference type="EMBL" id="BSNT01000061">
    <property type="protein sequence ID" value="GLQ59940.1"/>
    <property type="molecule type" value="Genomic_DNA"/>
</dbReference>
<protein>
    <recommendedName>
        <fullName evidence="4">Papain-like cysteine peptidase</fullName>
    </recommendedName>
</protein>
<gene>
    <name evidence="2" type="ORF">GCM10010937_17430</name>
</gene>
<evidence type="ECO:0000313" key="3">
    <source>
        <dbReference type="Proteomes" id="UP001156613"/>
    </source>
</evidence>
<reference evidence="3" key="1">
    <citation type="journal article" date="2019" name="Int. J. Syst. Evol. Microbiol.">
        <title>The Global Catalogue of Microorganisms (GCM) 10K type strain sequencing project: providing services to taxonomists for standard genome sequencing and annotation.</title>
        <authorList>
            <consortium name="The Broad Institute Genomics Platform"/>
            <consortium name="The Broad Institute Genome Sequencing Center for Infectious Disease"/>
            <person name="Wu L."/>
            <person name="Ma J."/>
        </authorList>
    </citation>
    <scope>NUCLEOTIDE SEQUENCE [LARGE SCALE GENOMIC DNA]</scope>
    <source>
        <strain evidence="3">NBRC 3271</strain>
    </source>
</reference>
<feature type="region of interest" description="Disordered" evidence="1">
    <location>
        <begin position="1"/>
        <end position="21"/>
    </location>
</feature>
<dbReference type="InterPro" id="IPR014903">
    <property type="entry name" value="DUF1796"/>
</dbReference>